<evidence type="ECO:0000256" key="2">
    <source>
        <dbReference type="SAM" id="Phobius"/>
    </source>
</evidence>
<dbReference type="GO" id="GO:0020037">
    <property type="term" value="F:heme binding"/>
    <property type="evidence" value="ECO:0007669"/>
    <property type="project" value="InterPro"/>
</dbReference>
<evidence type="ECO:0000256" key="1">
    <source>
        <dbReference type="SAM" id="MobiDB-lite"/>
    </source>
</evidence>
<dbReference type="GO" id="GO:0006979">
    <property type="term" value="P:response to oxidative stress"/>
    <property type="evidence" value="ECO:0007669"/>
    <property type="project" value="InterPro"/>
</dbReference>
<dbReference type="InterPro" id="IPR046368">
    <property type="entry name" value="Tag1"/>
</dbReference>
<feature type="transmembrane region" description="Helical" evidence="2">
    <location>
        <begin position="83"/>
        <end position="108"/>
    </location>
</feature>
<feature type="domain" description="Plant heme peroxidase family profile" evidence="3">
    <location>
        <begin position="261"/>
        <end position="461"/>
    </location>
</feature>
<dbReference type="GO" id="GO:0004601">
    <property type="term" value="F:peroxidase activity"/>
    <property type="evidence" value="ECO:0007669"/>
    <property type="project" value="InterPro"/>
</dbReference>
<feature type="region of interest" description="Disordered" evidence="1">
    <location>
        <begin position="1"/>
        <end position="78"/>
    </location>
</feature>
<keyword evidence="2" id="KW-0812">Transmembrane</keyword>
<dbReference type="AlphaFoldDB" id="A0AAE8SYA7"/>
<dbReference type="InterPro" id="IPR059065">
    <property type="entry name" value="Ig_Tag1-like_4th"/>
</dbReference>
<evidence type="ECO:0000313" key="4">
    <source>
        <dbReference type="EMBL" id="SPO05654.1"/>
    </source>
</evidence>
<feature type="compositionally biased region" description="Low complexity" evidence="1">
    <location>
        <begin position="66"/>
        <end position="78"/>
    </location>
</feature>
<dbReference type="PANTHER" id="PTHR35895">
    <property type="entry name" value="CHROMOSOME 16, WHOLE GENOME SHOTGUN SEQUENCE"/>
    <property type="match status" value="1"/>
</dbReference>
<keyword evidence="2" id="KW-1133">Transmembrane helix</keyword>
<proteinExistence type="predicted"/>
<dbReference type="Pfam" id="PF26150">
    <property type="entry name" value="LEA-2_4"/>
    <property type="match status" value="1"/>
</dbReference>
<keyword evidence="2" id="KW-0472">Membrane</keyword>
<accession>A0AAE8SYA7</accession>
<protein>
    <recommendedName>
        <fullName evidence="3">Plant heme peroxidase family profile domain-containing protein</fullName>
    </recommendedName>
</protein>
<reference evidence="4" key="1">
    <citation type="submission" date="2018-03" db="EMBL/GenBank/DDBJ databases">
        <authorList>
            <person name="Guldener U."/>
        </authorList>
    </citation>
    <scope>NUCLEOTIDE SEQUENCE</scope>
</reference>
<dbReference type="InterPro" id="IPR059066">
    <property type="entry name" value="Ig_Tag1-like_5th"/>
</dbReference>
<organism evidence="4 5">
    <name type="scientific">Cephalotrichum gorgonifer</name>
    <dbReference type="NCBI Taxonomy" id="2041049"/>
    <lineage>
        <taxon>Eukaryota</taxon>
        <taxon>Fungi</taxon>
        <taxon>Dikarya</taxon>
        <taxon>Ascomycota</taxon>
        <taxon>Pezizomycotina</taxon>
        <taxon>Sordariomycetes</taxon>
        <taxon>Hypocreomycetidae</taxon>
        <taxon>Microascales</taxon>
        <taxon>Microascaceae</taxon>
        <taxon>Cephalotrichum</taxon>
    </lineage>
</organism>
<dbReference type="Pfam" id="PF22786">
    <property type="entry name" value="Tag1_C"/>
    <property type="match status" value="1"/>
</dbReference>
<dbReference type="GO" id="GO:0000329">
    <property type="term" value="C:fungal-type vacuole membrane"/>
    <property type="evidence" value="ECO:0007669"/>
    <property type="project" value="InterPro"/>
</dbReference>
<sequence length="862" mass="92687">MAGGAEPSSSASSRKGKGRAGNDSPQHDTSETTPLLSESTVTSGYGGSSVKDAAANESPRSPPTPSSRSSSVSSSSSKRSTVVGWPSIVAGTVLAMMIVVIIIGAFFVPVAVEEYAKQAAVLEPTNLSLESITATGVRARVQANFRLDGSRVKQDASRRIGRAATWIVGTLGTDETLVSVYLPEYDNILLGTAALPPFTVNVIDGQNTAVDVITELALGDADGIRTIANTWLEGKLDTVRLVGKADISLRSGRLPLGTHGVVESIVVEANNVPTMPAYNISRLNFHDAPGSGDDRKVVGVDVTITSYNEHPIQVDVPELGFDVLVPNCNAIDPFIPVAQAVTDPIPVRPRSEVAVSVHGIIEEIPDSLTRACPDSTSSPLDQFLKGYLNGEPPNVLVRGRKVPGSGTPEWIEEILSSIAIPVPFPGRSFDDLIKNFSLTDVDFQLPDPLADPDDEDGKPTVSGTIEVLASLPSELNLDLNVTHVRATADVLYKHKKLGVLNIKEWQRAESTRIEEENGDVSLLVKSRANDVPLTITDQDVFTSVLQALLFGGRDVILDIDAAVHVKVKTVLGELVLKDVPTKGKIPVKPLPVDSLPEKLRPRVDNLRVLKTTETAIHIEAMVNITNPTPYSATIPYFTAHVVKNGTIIGDATVKNVRITTGTIENLLISIIWEPARFGEEGRKIGVDLVSGFLSDQNITLTAKAHESSIPSVPILGRALSNFDFEVSAPKLNLPSDDPDDKGRFIRDATFHLFSSTATFILVSPFRHDTLLLEWVNATAYYNHTEPVGHIDYYEPFAVRPGGTRTPRLPVDWSMGSIGYGAVRRALGGELKLDARADVTIRIGSYRETLWYVGQGIGAAIRP</sequence>
<dbReference type="Pfam" id="PF26174">
    <property type="entry name" value="LEA-2_1"/>
    <property type="match status" value="1"/>
</dbReference>
<dbReference type="InterPro" id="IPR002016">
    <property type="entry name" value="Haem_peroxidase"/>
</dbReference>
<feature type="compositionally biased region" description="Low complexity" evidence="1">
    <location>
        <begin position="31"/>
        <end position="43"/>
    </location>
</feature>
<evidence type="ECO:0000259" key="3">
    <source>
        <dbReference type="PROSITE" id="PS50873"/>
    </source>
</evidence>
<dbReference type="EMBL" id="ONZQ02000013">
    <property type="protein sequence ID" value="SPO05654.1"/>
    <property type="molecule type" value="Genomic_DNA"/>
</dbReference>
<dbReference type="PROSITE" id="PS50873">
    <property type="entry name" value="PEROXIDASE_4"/>
    <property type="match status" value="1"/>
</dbReference>
<keyword evidence="5" id="KW-1185">Reference proteome</keyword>
<evidence type="ECO:0000313" key="5">
    <source>
        <dbReference type="Proteomes" id="UP001187682"/>
    </source>
</evidence>
<dbReference type="Proteomes" id="UP001187682">
    <property type="component" value="Unassembled WGS sequence"/>
</dbReference>
<dbReference type="Pfam" id="PF26153">
    <property type="entry name" value="LEA-2L_5"/>
    <property type="match status" value="1"/>
</dbReference>
<dbReference type="PANTHER" id="PTHR35895:SF3">
    <property type="entry name" value="PRE-RRNA PROCESSING PROTEIN"/>
    <property type="match status" value="1"/>
</dbReference>
<comment type="caution">
    <text evidence="4">The sequence shown here is derived from an EMBL/GenBank/DDBJ whole genome shotgun (WGS) entry which is preliminary data.</text>
</comment>
<dbReference type="InterPro" id="IPR055011">
    <property type="entry name" value="Tag1_C"/>
</dbReference>
<gene>
    <name evidence="4" type="ORF">DNG_08341</name>
</gene>
<feature type="compositionally biased region" description="Low complexity" evidence="1">
    <location>
        <begin position="1"/>
        <end position="13"/>
    </location>
</feature>
<name>A0AAE8SYA7_9PEZI</name>